<dbReference type="FunFam" id="1.10.10.440:FF:000013">
    <property type="entry name" value="pre-mRNA-processing protein 40A isoform X1"/>
    <property type="match status" value="1"/>
</dbReference>
<dbReference type="InterPro" id="IPR036517">
    <property type="entry name" value="FF_domain_sf"/>
</dbReference>
<keyword evidence="5" id="KW-0539">Nucleus</keyword>
<dbReference type="Pfam" id="PF00397">
    <property type="entry name" value="WW"/>
    <property type="match status" value="1"/>
</dbReference>
<dbReference type="InterPro" id="IPR036020">
    <property type="entry name" value="WW_dom_sf"/>
</dbReference>
<evidence type="ECO:0000259" key="8">
    <source>
        <dbReference type="PROSITE" id="PS50020"/>
    </source>
</evidence>
<protein>
    <recommendedName>
        <fullName evidence="12">Pre-mRNA-processing protein prp40</fullName>
    </recommendedName>
</protein>
<dbReference type="SMART" id="SM00456">
    <property type="entry name" value="WW"/>
    <property type="match status" value="2"/>
</dbReference>
<feature type="domain" description="WW" evidence="8">
    <location>
        <begin position="2"/>
        <end position="35"/>
    </location>
</feature>
<dbReference type="Proteomes" id="UP000886523">
    <property type="component" value="Unassembled WGS sequence"/>
</dbReference>
<evidence type="ECO:0000256" key="6">
    <source>
        <dbReference type="SAM" id="Coils"/>
    </source>
</evidence>
<feature type="compositionally biased region" description="Basic and acidic residues" evidence="7">
    <location>
        <begin position="613"/>
        <end position="667"/>
    </location>
</feature>
<dbReference type="CDD" id="cd00201">
    <property type="entry name" value="WW"/>
    <property type="match status" value="2"/>
</dbReference>
<dbReference type="Gene3D" id="2.20.70.10">
    <property type="match status" value="2"/>
</dbReference>
<dbReference type="EMBL" id="MU129003">
    <property type="protein sequence ID" value="KAF9511238.1"/>
    <property type="molecule type" value="Genomic_DNA"/>
</dbReference>
<feature type="domain" description="WW" evidence="8">
    <location>
        <begin position="49"/>
        <end position="75"/>
    </location>
</feature>
<dbReference type="PROSITE" id="PS01159">
    <property type="entry name" value="WW_DOMAIN_1"/>
    <property type="match status" value="1"/>
</dbReference>
<dbReference type="GO" id="GO:0071004">
    <property type="term" value="C:U2-type prespliceosome"/>
    <property type="evidence" value="ECO:0007669"/>
    <property type="project" value="TreeGrafter"/>
</dbReference>
<dbReference type="InterPro" id="IPR039726">
    <property type="entry name" value="Prp40-like"/>
</dbReference>
<evidence type="ECO:0000256" key="5">
    <source>
        <dbReference type="ARBA" id="ARBA00023242"/>
    </source>
</evidence>
<evidence type="ECO:0000256" key="2">
    <source>
        <dbReference type="ARBA" id="ARBA00022664"/>
    </source>
</evidence>
<keyword evidence="11" id="KW-1185">Reference proteome</keyword>
<dbReference type="PANTHER" id="PTHR11864">
    <property type="entry name" value="PRE-MRNA-PROCESSING PROTEIN PRP40"/>
    <property type="match status" value="1"/>
</dbReference>
<feature type="domain" description="FF" evidence="9">
    <location>
        <begin position="352"/>
        <end position="413"/>
    </location>
</feature>
<dbReference type="PROSITE" id="PS50020">
    <property type="entry name" value="WW_DOMAIN_2"/>
    <property type="match status" value="2"/>
</dbReference>
<evidence type="ECO:0000313" key="11">
    <source>
        <dbReference type="Proteomes" id="UP000886523"/>
    </source>
</evidence>
<sequence length="730" mass="85263">MSPSPILWSEHRNAEGRTYWYNNTTEASSWEKPDELKTPVERALSRTKWKEYFSQGRKYWYNTETQQSKWEMPDELLEIMEKVEKEQKALNASDSSLASQNALGLPSPITGALPARPALGGNLPISTASVLPPRPNMPDDPVIPAFAHLLKKAGVDATWTWDRTMRAIITDPLYKALGTLAEKKAAWEKFVSAIQQKEKDEREARLNKGRPGMKTLLAGNPQVQHYTTFRTADKLFAQHPSWMAVKNPEERKILFDEHVGDLKAQQTSRVRESRTRGMQKLVHVFKSLHVDALSRWRDTQKALSSSQAWNEDPEIRELADLDVLLAFEDYSRVLERTYDEHYRRADMERTMKVRKAREGFKTLLDEMVAAKQIKAKTKWKEVYPRFANDSRYLDLLGNPGSSPIELFWDVVDGQDQELDSHTHLVEKVLQGKNFSFTLETSLEEFLSVLQNDPSLQGLNLEQMSSVHQHLCEIRVKQLNEERRRAERRQRHLQDDLRYALKKVPAIDVNGSYEDAVPHMEGLEEYAKLDDEGRRIAFSKFIKRQKEKLRELSEDGGSTTSRRRKDPSHSQSLDYGDRDRSRERDRERVSNSTRHHHREARDPRDMDGDIPDTSSRDRKVVYERERRDRSRDRGDRDYDSRRSEHESRRRDRERDDPRASRSHRDDHREKRRRGSREPIDDRADYPIPVGDLPNPRPDHDLGLEPKIHKSPMTEPKSKRFKREETPEEGEI</sequence>
<feature type="region of interest" description="Disordered" evidence="7">
    <location>
        <begin position="547"/>
        <end position="730"/>
    </location>
</feature>
<dbReference type="GO" id="GO:0003723">
    <property type="term" value="F:RNA binding"/>
    <property type="evidence" value="ECO:0007669"/>
    <property type="project" value="TreeGrafter"/>
</dbReference>
<keyword evidence="2" id="KW-0507">mRNA processing</keyword>
<dbReference type="SMART" id="SM00441">
    <property type="entry name" value="FF"/>
    <property type="match status" value="3"/>
</dbReference>
<feature type="coiled-coil region" evidence="6">
    <location>
        <begin position="468"/>
        <end position="495"/>
    </location>
</feature>
<name>A0A9P6DU29_9AGAM</name>
<feature type="compositionally biased region" description="Basic and acidic residues" evidence="7">
    <location>
        <begin position="674"/>
        <end position="683"/>
    </location>
</feature>
<dbReference type="AlphaFoldDB" id="A0A9P6DU29"/>
<dbReference type="PROSITE" id="PS51676">
    <property type="entry name" value="FF"/>
    <property type="match status" value="1"/>
</dbReference>
<dbReference type="GO" id="GO:0045292">
    <property type="term" value="P:mRNA cis splicing, via spliceosome"/>
    <property type="evidence" value="ECO:0007669"/>
    <property type="project" value="InterPro"/>
</dbReference>
<keyword evidence="3" id="KW-0677">Repeat</keyword>
<keyword evidence="4" id="KW-0508">mRNA splicing</keyword>
<feature type="compositionally biased region" description="Basic and acidic residues" evidence="7">
    <location>
        <begin position="695"/>
        <end position="706"/>
    </location>
</feature>
<evidence type="ECO:0000256" key="1">
    <source>
        <dbReference type="ARBA" id="ARBA00004123"/>
    </source>
</evidence>
<dbReference type="SUPFAM" id="SSF51045">
    <property type="entry name" value="WW domain"/>
    <property type="match status" value="2"/>
</dbReference>
<feature type="compositionally biased region" description="Basic and acidic residues" evidence="7">
    <location>
        <begin position="714"/>
        <end position="723"/>
    </location>
</feature>
<accession>A0A9P6DU29</accession>
<evidence type="ECO:0000313" key="10">
    <source>
        <dbReference type="EMBL" id="KAF9511238.1"/>
    </source>
</evidence>
<dbReference type="InterPro" id="IPR002713">
    <property type="entry name" value="FF_domain"/>
</dbReference>
<dbReference type="Gene3D" id="1.10.10.440">
    <property type="entry name" value="FF domain"/>
    <property type="match status" value="4"/>
</dbReference>
<evidence type="ECO:0008006" key="12">
    <source>
        <dbReference type="Google" id="ProtNLM"/>
    </source>
</evidence>
<organism evidence="10 11">
    <name type="scientific">Hydnum rufescens UP504</name>
    <dbReference type="NCBI Taxonomy" id="1448309"/>
    <lineage>
        <taxon>Eukaryota</taxon>
        <taxon>Fungi</taxon>
        <taxon>Dikarya</taxon>
        <taxon>Basidiomycota</taxon>
        <taxon>Agaricomycotina</taxon>
        <taxon>Agaricomycetes</taxon>
        <taxon>Cantharellales</taxon>
        <taxon>Hydnaceae</taxon>
        <taxon>Hydnum</taxon>
    </lineage>
</organism>
<dbReference type="Pfam" id="PF01846">
    <property type="entry name" value="FF"/>
    <property type="match status" value="2"/>
</dbReference>
<feature type="compositionally biased region" description="Basic and acidic residues" evidence="7">
    <location>
        <begin position="574"/>
        <end position="588"/>
    </location>
</feature>
<evidence type="ECO:0000259" key="9">
    <source>
        <dbReference type="PROSITE" id="PS51676"/>
    </source>
</evidence>
<dbReference type="InterPro" id="IPR001202">
    <property type="entry name" value="WW_dom"/>
</dbReference>
<comment type="caution">
    <text evidence="10">The sequence shown here is derived from an EMBL/GenBank/DDBJ whole genome shotgun (WGS) entry which is preliminary data.</text>
</comment>
<dbReference type="GO" id="GO:0005685">
    <property type="term" value="C:U1 snRNP"/>
    <property type="evidence" value="ECO:0007669"/>
    <property type="project" value="TreeGrafter"/>
</dbReference>
<dbReference type="PANTHER" id="PTHR11864:SF0">
    <property type="entry name" value="PRP40 PRE-MRNA PROCESSING FACTOR 40 HOMOLOG A (YEAST)"/>
    <property type="match status" value="1"/>
</dbReference>
<comment type="subcellular location">
    <subcellularLocation>
        <location evidence="1">Nucleus</location>
    </subcellularLocation>
</comment>
<dbReference type="SUPFAM" id="SSF81698">
    <property type="entry name" value="FF domain"/>
    <property type="match status" value="4"/>
</dbReference>
<evidence type="ECO:0000256" key="7">
    <source>
        <dbReference type="SAM" id="MobiDB-lite"/>
    </source>
</evidence>
<reference evidence="10" key="1">
    <citation type="journal article" date="2020" name="Nat. Commun.">
        <title>Large-scale genome sequencing of mycorrhizal fungi provides insights into the early evolution of symbiotic traits.</title>
        <authorList>
            <person name="Miyauchi S."/>
            <person name="Kiss E."/>
            <person name="Kuo A."/>
            <person name="Drula E."/>
            <person name="Kohler A."/>
            <person name="Sanchez-Garcia M."/>
            <person name="Morin E."/>
            <person name="Andreopoulos B."/>
            <person name="Barry K.W."/>
            <person name="Bonito G."/>
            <person name="Buee M."/>
            <person name="Carver A."/>
            <person name="Chen C."/>
            <person name="Cichocki N."/>
            <person name="Clum A."/>
            <person name="Culley D."/>
            <person name="Crous P.W."/>
            <person name="Fauchery L."/>
            <person name="Girlanda M."/>
            <person name="Hayes R.D."/>
            <person name="Keri Z."/>
            <person name="LaButti K."/>
            <person name="Lipzen A."/>
            <person name="Lombard V."/>
            <person name="Magnuson J."/>
            <person name="Maillard F."/>
            <person name="Murat C."/>
            <person name="Nolan M."/>
            <person name="Ohm R.A."/>
            <person name="Pangilinan J."/>
            <person name="Pereira M.F."/>
            <person name="Perotto S."/>
            <person name="Peter M."/>
            <person name="Pfister S."/>
            <person name="Riley R."/>
            <person name="Sitrit Y."/>
            <person name="Stielow J.B."/>
            <person name="Szollosi G."/>
            <person name="Zifcakova L."/>
            <person name="Stursova M."/>
            <person name="Spatafora J.W."/>
            <person name="Tedersoo L."/>
            <person name="Vaario L.M."/>
            <person name="Yamada A."/>
            <person name="Yan M."/>
            <person name="Wang P."/>
            <person name="Xu J."/>
            <person name="Bruns T."/>
            <person name="Baldrian P."/>
            <person name="Vilgalys R."/>
            <person name="Dunand C."/>
            <person name="Henrissat B."/>
            <person name="Grigoriev I.V."/>
            <person name="Hibbett D."/>
            <person name="Nagy L.G."/>
            <person name="Martin F.M."/>
        </authorList>
    </citation>
    <scope>NUCLEOTIDE SEQUENCE</scope>
    <source>
        <strain evidence="10">UP504</strain>
    </source>
</reference>
<evidence type="ECO:0000256" key="4">
    <source>
        <dbReference type="ARBA" id="ARBA00023187"/>
    </source>
</evidence>
<evidence type="ECO:0000256" key="3">
    <source>
        <dbReference type="ARBA" id="ARBA00022737"/>
    </source>
</evidence>
<proteinExistence type="predicted"/>
<gene>
    <name evidence="10" type="ORF">BS47DRAFT_1377241</name>
</gene>
<keyword evidence="6" id="KW-0175">Coiled coil</keyword>
<dbReference type="Pfam" id="PF25432">
    <property type="entry name" value="FF_PRPF40A"/>
    <property type="match status" value="1"/>
</dbReference>
<dbReference type="OrthoDB" id="187617at2759"/>